<organism evidence="1">
    <name type="scientific">Aegilops tauschii</name>
    <name type="common">Tausch's goatgrass</name>
    <name type="synonym">Aegilops squarrosa</name>
    <dbReference type="NCBI Taxonomy" id="37682"/>
    <lineage>
        <taxon>Eukaryota</taxon>
        <taxon>Viridiplantae</taxon>
        <taxon>Streptophyta</taxon>
        <taxon>Embryophyta</taxon>
        <taxon>Tracheophyta</taxon>
        <taxon>Spermatophyta</taxon>
        <taxon>Magnoliopsida</taxon>
        <taxon>Liliopsida</taxon>
        <taxon>Poales</taxon>
        <taxon>Poaceae</taxon>
        <taxon>BOP clade</taxon>
        <taxon>Pooideae</taxon>
        <taxon>Triticodae</taxon>
        <taxon>Triticeae</taxon>
        <taxon>Triticinae</taxon>
        <taxon>Aegilops</taxon>
    </lineage>
</organism>
<protein>
    <submittedName>
        <fullName evidence="1">Uncharacterized protein</fullName>
    </submittedName>
</protein>
<dbReference type="Pfam" id="PF00646">
    <property type="entry name" value="F-box"/>
    <property type="match status" value="1"/>
</dbReference>
<dbReference type="GO" id="GO:0004523">
    <property type="term" value="F:RNA-DNA hybrid ribonuclease activity"/>
    <property type="evidence" value="ECO:0007669"/>
    <property type="project" value="InterPro"/>
</dbReference>
<dbReference type="InterPro" id="IPR056594">
    <property type="entry name" value="AT5G49610-like_b-prop"/>
</dbReference>
<dbReference type="PANTHER" id="PTHR32133">
    <property type="entry name" value="OS07G0120400 PROTEIN"/>
    <property type="match status" value="1"/>
</dbReference>
<dbReference type="AlphaFoldDB" id="M8BNR9"/>
<sequence length="475" mass="53797">MPLDNDDLLREILLLLPPEPSSLLRASVVCKRWRRFVSDRGFLRRFRAHHAKPPVLGFFCVNAGTGYYFSPTLDPPDRIPAARFSLPQRHRESLDFVECRHGLVLFLDKKLSEAVVWNPISGRQRRVAIPPEFGNPEKWGIIYAVVLCAAGDDDHGHGHGDCDLDYFKLVVVRMGVKDYRHVSACLYESKSGVWGNVVSTTTTGAFIFPAKPSVLVGNALCWLLNRKTEGDILEFDFEVQKLVVTERPLDCEIANRGLPFLRIMRTEQNNLGLIGYTGRSLRLWERKVNYDGVATWFLQKTIDLVKHLSPVELRWSSINGYDEDHNVLFLWIFNGSLMIQLDSIQFDYLIRNNRRHGEKDRTVQASTRWATDTACDLATPKRATPARARQAWSPLDINVIKVNVGAGFDEHTRSGSTGLVMRNHVGALTRAQALWYERAADSRMMEAIAIRDGIRLAHDLRLTHISMESGAFGGC</sequence>
<dbReference type="InterPro" id="IPR036047">
    <property type="entry name" value="F-box-like_dom_sf"/>
</dbReference>
<dbReference type="Gene3D" id="1.20.1280.50">
    <property type="match status" value="1"/>
</dbReference>
<dbReference type="PANTHER" id="PTHR32133:SF134">
    <property type="entry name" value="OS05G0320100 PROTEIN"/>
    <property type="match status" value="1"/>
</dbReference>
<dbReference type="Pfam" id="PF23635">
    <property type="entry name" value="Beta-prop_AT5G49610-like"/>
    <property type="match status" value="1"/>
</dbReference>
<dbReference type="InterPro" id="IPR002156">
    <property type="entry name" value="RNaseH_domain"/>
</dbReference>
<dbReference type="SMART" id="SM00256">
    <property type="entry name" value="FBOX"/>
    <property type="match status" value="1"/>
</dbReference>
<dbReference type="InterPro" id="IPR001810">
    <property type="entry name" value="F-box_dom"/>
</dbReference>
<dbReference type="EnsemblPlants" id="EMT23599">
    <property type="protein sequence ID" value="EMT23599"/>
    <property type="gene ID" value="F775_14130"/>
</dbReference>
<dbReference type="SUPFAM" id="SSF81383">
    <property type="entry name" value="F-box domain"/>
    <property type="match status" value="1"/>
</dbReference>
<evidence type="ECO:0000313" key="1">
    <source>
        <dbReference type="EnsemblPlants" id="EMT23599"/>
    </source>
</evidence>
<dbReference type="GO" id="GO:0003676">
    <property type="term" value="F:nucleic acid binding"/>
    <property type="evidence" value="ECO:0007669"/>
    <property type="project" value="InterPro"/>
</dbReference>
<dbReference type="Pfam" id="PF13456">
    <property type="entry name" value="RVT_3"/>
    <property type="match status" value="1"/>
</dbReference>
<name>M8BNR9_AEGTA</name>
<reference evidence="1" key="1">
    <citation type="submission" date="2015-06" db="UniProtKB">
        <authorList>
            <consortium name="EnsemblPlants"/>
        </authorList>
    </citation>
    <scope>IDENTIFICATION</scope>
</reference>
<proteinExistence type="predicted"/>
<accession>M8BNR9</accession>